<reference evidence="1" key="2">
    <citation type="submission" date="2020-09" db="EMBL/GenBank/DDBJ databases">
        <authorList>
            <person name="Sun Q."/>
            <person name="Zhou Y."/>
        </authorList>
    </citation>
    <scope>NUCLEOTIDE SEQUENCE</scope>
    <source>
        <strain evidence="1">CGMCC 1.15330</strain>
    </source>
</reference>
<dbReference type="SUPFAM" id="SSF53474">
    <property type="entry name" value="alpha/beta-Hydrolases"/>
    <property type="match status" value="1"/>
</dbReference>
<comment type="caution">
    <text evidence="1">The sequence shown here is derived from an EMBL/GenBank/DDBJ whole genome shotgun (WGS) entry which is preliminary data.</text>
</comment>
<evidence type="ECO:0000313" key="1">
    <source>
        <dbReference type="EMBL" id="GGB27229.1"/>
    </source>
</evidence>
<dbReference type="Proteomes" id="UP000623067">
    <property type="component" value="Unassembled WGS sequence"/>
</dbReference>
<gene>
    <name evidence="1" type="ORF">GCM10011380_16070</name>
</gene>
<dbReference type="PANTHER" id="PTHR48098">
    <property type="entry name" value="ENTEROCHELIN ESTERASE-RELATED"/>
    <property type="match status" value="1"/>
</dbReference>
<evidence type="ECO:0000313" key="2">
    <source>
        <dbReference type="Proteomes" id="UP000623067"/>
    </source>
</evidence>
<dbReference type="Pfam" id="PF00756">
    <property type="entry name" value="Esterase"/>
    <property type="match status" value="1"/>
</dbReference>
<dbReference type="AlphaFoldDB" id="A0A916T0W5"/>
<dbReference type="EMBL" id="BMIH01000002">
    <property type="protein sequence ID" value="GGB27229.1"/>
    <property type="molecule type" value="Genomic_DNA"/>
</dbReference>
<dbReference type="Gene3D" id="3.40.50.1820">
    <property type="entry name" value="alpha/beta hydrolase"/>
    <property type="match status" value="1"/>
</dbReference>
<accession>A0A916T0W5</accession>
<dbReference type="InterPro" id="IPR050583">
    <property type="entry name" value="Mycobacterial_A85_antigen"/>
</dbReference>
<protein>
    <submittedName>
        <fullName evidence="1">Esterase</fullName>
    </submittedName>
</protein>
<keyword evidence="2" id="KW-1185">Reference proteome</keyword>
<proteinExistence type="predicted"/>
<sequence length="336" mass="36427">MAAQMTTELPAAVPGAKPVTVERIRIHSAALEGSLEGDPATRDVIVILPPGYAAERTRRYPVVYALHGYSVGAEQWSKEIHAIEATTGAFARGVPGMIVVLPDSKTMHNGSMYSSSVTTGDYERFISHDLVAAIDARYRTLPVRESRGLVGHSMGGYGASRIGMKHADVFGALYMMSPCCLSPRAMTRLDPKDADALAALKSPADSPSLSWGQRAMLASAAAWSPNPKKPPLYLDLPVENGQVREDIAAKWAANSPLAFVDQYTSNLRRYRAIAIDVGSQDGLKADAGKLHEALDRYGIANSFQIYEGDHTNRIAVRFQDQVMPFFGRNLVAQARP</sequence>
<dbReference type="InterPro" id="IPR029058">
    <property type="entry name" value="AB_hydrolase_fold"/>
</dbReference>
<name>A0A916T0W5_9SPHN</name>
<dbReference type="InterPro" id="IPR000801">
    <property type="entry name" value="Esterase-like"/>
</dbReference>
<reference evidence="1" key="1">
    <citation type="journal article" date="2014" name="Int. J. Syst. Evol. Microbiol.">
        <title>Complete genome sequence of Corynebacterium casei LMG S-19264T (=DSM 44701T), isolated from a smear-ripened cheese.</title>
        <authorList>
            <consortium name="US DOE Joint Genome Institute (JGI-PGF)"/>
            <person name="Walter F."/>
            <person name="Albersmeier A."/>
            <person name="Kalinowski J."/>
            <person name="Ruckert C."/>
        </authorList>
    </citation>
    <scope>NUCLEOTIDE SEQUENCE</scope>
    <source>
        <strain evidence="1">CGMCC 1.15330</strain>
    </source>
</reference>
<organism evidence="1 2">
    <name type="scientific">Sphingomonas metalli</name>
    <dbReference type="NCBI Taxonomy" id="1779358"/>
    <lineage>
        <taxon>Bacteria</taxon>
        <taxon>Pseudomonadati</taxon>
        <taxon>Pseudomonadota</taxon>
        <taxon>Alphaproteobacteria</taxon>
        <taxon>Sphingomonadales</taxon>
        <taxon>Sphingomonadaceae</taxon>
        <taxon>Sphingomonas</taxon>
    </lineage>
</organism>